<dbReference type="SUPFAM" id="SSF47598">
    <property type="entry name" value="Ribbon-helix-helix"/>
    <property type="match status" value="1"/>
</dbReference>
<evidence type="ECO:0000313" key="2">
    <source>
        <dbReference type="Proteomes" id="UP000232101"/>
    </source>
</evidence>
<proteinExistence type="predicted"/>
<dbReference type="RefSeq" id="WP_100545873.1">
    <property type="nucleotide sequence ID" value="NZ_PHQY01000724.1"/>
</dbReference>
<accession>A0A2M9PXK5</accession>
<dbReference type="InterPro" id="IPR010985">
    <property type="entry name" value="Ribbon_hlx_hlx"/>
</dbReference>
<gene>
    <name evidence="1" type="ORF">CWD94_27570</name>
</gene>
<comment type="caution">
    <text evidence="1">The sequence shown here is derived from an EMBL/GenBank/DDBJ whole genome shotgun (WGS) entry which is preliminary data.</text>
</comment>
<protein>
    <submittedName>
        <fullName evidence="1">Uncharacterized protein</fullName>
    </submittedName>
</protein>
<dbReference type="AlphaFoldDB" id="A0A2M9PXK5"/>
<organism evidence="1 2">
    <name type="scientific">Lysinibacillus xylanilyticus</name>
    <dbReference type="NCBI Taxonomy" id="582475"/>
    <lineage>
        <taxon>Bacteria</taxon>
        <taxon>Bacillati</taxon>
        <taxon>Bacillota</taxon>
        <taxon>Bacilli</taxon>
        <taxon>Bacillales</taxon>
        <taxon>Bacillaceae</taxon>
        <taxon>Lysinibacillus</taxon>
    </lineage>
</organism>
<dbReference type="GO" id="GO:0006355">
    <property type="term" value="P:regulation of DNA-templated transcription"/>
    <property type="evidence" value="ECO:0007669"/>
    <property type="project" value="InterPro"/>
</dbReference>
<sequence length="59" mass="6967">MGKKRTISHEEKKIQVVLQIKRNTNEKLSNYANDNDVSKSEVVQQLLEEFLEKDEKPYC</sequence>
<dbReference type="EMBL" id="PHQY01000724">
    <property type="protein sequence ID" value="PJO40547.1"/>
    <property type="molecule type" value="Genomic_DNA"/>
</dbReference>
<evidence type="ECO:0000313" key="1">
    <source>
        <dbReference type="EMBL" id="PJO40547.1"/>
    </source>
</evidence>
<name>A0A2M9PXK5_9BACI</name>
<reference evidence="1 2" key="1">
    <citation type="submission" date="2017-11" db="EMBL/GenBank/DDBJ databases">
        <title>Bacterial isolate from king chilli rhizosphere.</title>
        <authorList>
            <person name="Takhelmayum P."/>
            <person name="Sarangthem I."/>
        </authorList>
    </citation>
    <scope>NUCLEOTIDE SEQUENCE [LARGE SCALE GENOMIC DNA]</scope>
    <source>
        <strain evidence="2">t26</strain>
    </source>
</reference>
<dbReference type="Proteomes" id="UP000232101">
    <property type="component" value="Unassembled WGS sequence"/>
</dbReference>